<comment type="caution">
    <text evidence="2">The sequence shown here is derived from an EMBL/GenBank/DDBJ whole genome shotgun (WGS) entry which is preliminary data.</text>
</comment>
<sequence length="68" mass="7596">MSHLNATGTSRDMMRKLLPYLQARSQAELCKSPCHFALIQVDQVSIQSPSNQAAGPDSVLDDLERWTH</sequence>
<proteinExistence type="predicted"/>
<name>A0A9P4QJX9_9PEZI</name>
<protein>
    <submittedName>
        <fullName evidence="2">Uncharacterized protein</fullName>
    </submittedName>
</protein>
<keyword evidence="3" id="KW-1185">Reference proteome</keyword>
<evidence type="ECO:0000313" key="2">
    <source>
        <dbReference type="EMBL" id="KAF2726251.1"/>
    </source>
</evidence>
<dbReference type="Proteomes" id="UP000799441">
    <property type="component" value="Unassembled WGS sequence"/>
</dbReference>
<evidence type="ECO:0000256" key="1">
    <source>
        <dbReference type="SAM" id="MobiDB-lite"/>
    </source>
</evidence>
<organism evidence="2 3">
    <name type="scientific">Polychaeton citri CBS 116435</name>
    <dbReference type="NCBI Taxonomy" id="1314669"/>
    <lineage>
        <taxon>Eukaryota</taxon>
        <taxon>Fungi</taxon>
        <taxon>Dikarya</taxon>
        <taxon>Ascomycota</taxon>
        <taxon>Pezizomycotina</taxon>
        <taxon>Dothideomycetes</taxon>
        <taxon>Dothideomycetidae</taxon>
        <taxon>Capnodiales</taxon>
        <taxon>Capnodiaceae</taxon>
        <taxon>Polychaeton</taxon>
    </lineage>
</organism>
<gene>
    <name evidence="2" type="ORF">K431DRAFT_280278</name>
</gene>
<evidence type="ECO:0000313" key="3">
    <source>
        <dbReference type="Proteomes" id="UP000799441"/>
    </source>
</evidence>
<dbReference type="AlphaFoldDB" id="A0A9P4QJX9"/>
<dbReference type="EMBL" id="MU003765">
    <property type="protein sequence ID" value="KAF2726251.1"/>
    <property type="molecule type" value="Genomic_DNA"/>
</dbReference>
<feature type="region of interest" description="Disordered" evidence="1">
    <location>
        <begin position="47"/>
        <end position="68"/>
    </location>
</feature>
<accession>A0A9P4QJX9</accession>
<reference evidence="2" key="1">
    <citation type="journal article" date="2020" name="Stud. Mycol.">
        <title>101 Dothideomycetes genomes: a test case for predicting lifestyles and emergence of pathogens.</title>
        <authorList>
            <person name="Haridas S."/>
            <person name="Albert R."/>
            <person name="Binder M."/>
            <person name="Bloem J."/>
            <person name="Labutti K."/>
            <person name="Salamov A."/>
            <person name="Andreopoulos B."/>
            <person name="Baker S."/>
            <person name="Barry K."/>
            <person name="Bills G."/>
            <person name="Bluhm B."/>
            <person name="Cannon C."/>
            <person name="Castanera R."/>
            <person name="Culley D."/>
            <person name="Daum C."/>
            <person name="Ezra D."/>
            <person name="Gonzalez J."/>
            <person name="Henrissat B."/>
            <person name="Kuo A."/>
            <person name="Liang C."/>
            <person name="Lipzen A."/>
            <person name="Lutzoni F."/>
            <person name="Magnuson J."/>
            <person name="Mondo S."/>
            <person name="Nolan M."/>
            <person name="Ohm R."/>
            <person name="Pangilinan J."/>
            <person name="Park H.-J."/>
            <person name="Ramirez L."/>
            <person name="Alfaro M."/>
            <person name="Sun H."/>
            <person name="Tritt A."/>
            <person name="Yoshinaga Y."/>
            <person name="Zwiers L.-H."/>
            <person name="Turgeon B."/>
            <person name="Goodwin S."/>
            <person name="Spatafora J."/>
            <person name="Crous P."/>
            <person name="Grigoriev I."/>
        </authorList>
    </citation>
    <scope>NUCLEOTIDE SEQUENCE</scope>
    <source>
        <strain evidence="2">CBS 116435</strain>
    </source>
</reference>